<dbReference type="Pfam" id="PF00046">
    <property type="entry name" value="Homeodomain"/>
    <property type="match status" value="1"/>
</dbReference>
<evidence type="ECO:0000256" key="1">
    <source>
        <dbReference type="ARBA" id="ARBA00004123"/>
    </source>
</evidence>
<keyword evidence="2" id="KW-0804">Transcription</keyword>
<dbReference type="SMART" id="SM00389">
    <property type="entry name" value="HOX"/>
    <property type="match status" value="1"/>
</dbReference>
<feature type="domain" description="Homeobox" evidence="6">
    <location>
        <begin position="28"/>
        <end position="90"/>
    </location>
</feature>
<feature type="compositionally biased region" description="Acidic residues" evidence="5">
    <location>
        <begin position="1382"/>
        <end position="1406"/>
    </location>
</feature>
<protein>
    <recommendedName>
        <fullName evidence="10">Homeobox domain-containing protein</fullName>
    </recommendedName>
</protein>
<dbReference type="Pfam" id="PF15613">
    <property type="entry name" value="WSD"/>
    <property type="match status" value="1"/>
</dbReference>
<feature type="region of interest" description="Disordered" evidence="5">
    <location>
        <begin position="1239"/>
        <end position="1277"/>
    </location>
</feature>
<evidence type="ECO:0000256" key="5">
    <source>
        <dbReference type="SAM" id="MobiDB-lite"/>
    </source>
</evidence>
<feature type="compositionally biased region" description="Basic and acidic residues" evidence="5">
    <location>
        <begin position="928"/>
        <end position="937"/>
    </location>
</feature>
<dbReference type="InterPro" id="IPR001356">
    <property type="entry name" value="HD"/>
</dbReference>
<evidence type="ECO:0000259" key="7">
    <source>
        <dbReference type="SMART" id="SM00571"/>
    </source>
</evidence>
<feature type="region of interest" description="Disordered" evidence="5">
    <location>
        <begin position="710"/>
        <end position="782"/>
    </location>
</feature>
<dbReference type="Pfam" id="PF05066">
    <property type="entry name" value="HARE-HTH"/>
    <property type="match status" value="1"/>
</dbReference>
<dbReference type="Gene3D" id="1.10.10.60">
    <property type="entry name" value="Homeodomain-like"/>
    <property type="match status" value="1"/>
</dbReference>
<evidence type="ECO:0000256" key="4">
    <source>
        <dbReference type="RuleBase" id="RU000682"/>
    </source>
</evidence>
<dbReference type="InterPro" id="IPR009057">
    <property type="entry name" value="Homeodomain-like_sf"/>
</dbReference>
<feature type="compositionally biased region" description="Low complexity" evidence="5">
    <location>
        <begin position="915"/>
        <end position="927"/>
    </location>
</feature>
<feature type="compositionally biased region" description="Polar residues" evidence="5">
    <location>
        <begin position="125"/>
        <end position="136"/>
    </location>
</feature>
<dbReference type="CDD" id="cd00086">
    <property type="entry name" value="homeodomain"/>
    <property type="match status" value="1"/>
</dbReference>
<feature type="compositionally biased region" description="Polar residues" evidence="5">
    <location>
        <begin position="857"/>
        <end position="870"/>
    </location>
</feature>
<dbReference type="InterPro" id="IPR028942">
    <property type="entry name" value="WHIM1_dom"/>
</dbReference>
<keyword evidence="3 4" id="KW-0539">Nucleus</keyword>
<feature type="region of interest" description="Disordered" evidence="5">
    <location>
        <begin position="81"/>
        <end position="146"/>
    </location>
</feature>
<accession>I0Z203</accession>
<evidence type="ECO:0000313" key="8">
    <source>
        <dbReference type="EMBL" id="EIE24672.1"/>
    </source>
</evidence>
<dbReference type="PANTHER" id="PTHR36968">
    <property type="entry name" value="HOMEOBOX-DDT DOMAIN PROTEIN RLT2"/>
    <property type="match status" value="1"/>
</dbReference>
<gene>
    <name evidence="8" type="ORF">COCSUDRAFT_46901</name>
</gene>
<keyword evidence="9" id="KW-1185">Reference proteome</keyword>
<feature type="compositionally biased region" description="Acidic residues" evidence="5">
    <location>
        <begin position="760"/>
        <end position="776"/>
    </location>
</feature>
<feature type="compositionally biased region" description="Basic and acidic residues" evidence="5">
    <location>
        <begin position="747"/>
        <end position="759"/>
    </location>
</feature>
<dbReference type="InterPro" id="IPR018501">
    <property type="entry name" value="DDT_dom"/>
</dbReference>
<dbReference type="SUPFAM" id="SSF46689">
    <property type="entry name" value="Homeodomain-like"/>
    <property type="match status" value="1"/>
</dbReference>
<proteinExistence type="predicted"/>
<dbReference type="STRING" id="574566.I0Z203"/>
<dbReference type="GO" id="GO:0005634">
    <property type="term" value="C:nucleus"/>
    <property type="evidence" value="ECO:0007669"/>
    <property type="project" value="UniProtKB-SubCell"/>
</dbReference>
<dbReference type="InterPro" id="IPR028941">
    <property type="entry name" value="WHIM2_dom"/>
</dbReference>
<evidence type="ECO:0000313" key="9">
    <source>
        <dbReference type="Proteomes" id="UP000007264"/>
    </source>
</evidence>
<dbReference type="Pfam" id="PF15612">
    <property type="entry name" value="WHIM1"/>
    <property type="match status" value="1"/>
</dbReference>
<feature type="region of interest" description="Disordered" evidence="5">
    <location>
        <begin position="425"/>
        <end position="450"/>
    </location>
</feature>
<dbReference type="Pfam" id="PF02791">
    <property type="entry name" value="DDT"/>
    <property type="match status" value="1"/>
</dbReference>
<dbReference type="RefSeq" id="XP_005649216.1">
    <property type="nucleotide sequence ID" value="XM_005649159.1"/>
</dbReference>
<sequence>MEGADGEQEPSPAAQGVNGAAEPEETKAKPSRALKTPLQKEALEAAYSINPLPSDEVRKALGERIGLTAHQVQIWFSHRRRKDKTAAQAAQASAAAAVPQAAAAPNPSSTPAALPKPSVPPHASSPVQQPAQTPLGQQLAAAEPVVASEEELQELLSLARERLPQPYREEGPPLGMFFDPVPAAEDPGSLPAEIAGEKRKRVMIDDYEMEGGEGGDLNVTRMIGDGYGGGWRNDRWGQDRGRQDDRLMRERDKEMDKLTREQRRLADREERERRKADDLKAREDARLRLMQEREAKRMRDVVEKERRAAERKENVERRRRGGGARPAAASRRASGPSASLAEFRDLQFAFASPFSILLAMRHEAQEDEQRMHLLDDNTGEKEMLKALAQQEKQATRLRQREANAGPRDDLDIEWESLLASQRQHLPLPREGEAPPELPLPERPPFPPSALQLPAAFPAELGDTLGSELLMVWAFLHSFGELLGLWPATVDELLAAVVLGERSRLLGEIHVGLLRLLQADMEEAHASGATQGGGPSSGLDRAVAMSAGWLEEAWAWGFDVDIWRAHLNALTWPEVLREFAIAAGLGRKRPKPRKEARPKMGTEGEDVVADEAGNLKLRLPPRYAVGTVKAAAWQVLAEAGPDGLGITEIAKRIQKQGLRDLRTSRTPEASVAAALSRDVVFGRTAPATYGLNSLVNNMKLAGLPAPAASADTEKKEAASDAAGEVKAEVKEEPQGTDKAAGASADAIAKQEGDANAHGHESDDDSDSEDEEPEEDVVQGEPWVTALETCEYGELSMEMRMAAIVALMHLALDGPSVRTCLDGRLEEAQRAEKRQRQIEAAERAKRAAAEAQRNLELFRQQNGMGPGPSSTPDAEPNPSGAASATNAQGGAGGQSAARVESSVEPTGPSIMEDEVSAANAAKQRQQQRAETIRRAEESNAVRTEPLGQDRRYNRYWRLAAGSEAGSGRIFVELQDTQTYRILGQPDTLETLMGALEKRGAREGALYNSLLRHKDSILQGMPAEPLKMPALSEAEGAQVESEHRAWVYSLPTQAHVRASDPAIAASLAAEEAAALAEQSQPRLAKLKCDLLRVQAALPPPAMAESWDADAWRQRVRTASTVVELRTALGQLEASLHDEYVSTQFKRKPAPVKGACLSTGKAAGHKQQAAEGAEGTEAQPAAADVQLLEWLPPTVAAVSLRLGALDAALIYSPGMPPARDNLQAYKYIQRPALPVELTEGGMEAQAKGSRVVSGQPIGIGGRSRPSHFPPFPQAVLQGPPQPFQLPIEELRAAVAAGEKEGAAEAQGSEPASASPSLARSTPPVSRAKGRTSAKAAPRGKSNLRRQLDAMETDDDADEDEGDSADDMDIDARYPVSSRATPAFSEEGQDDEEQESDDDQPGGEEDLEISD</sequence>
<feature type="domain" description="DDT" evidence="7">
    <location>
        <begin position="462"/>
        <end position="522"/>
    </location>
</feature>
<dbReference type="InterPro" id="IPR007759">
    <property type="entry name" value="Asxl_HARE-HTH"/>
</dbReference>
<evidence type="ECO:0000256" key="2">
    <source>
        <dbReference type="ARBA" id="ARBA00023163"/>
    </source>
</evidence>
<comment type="subcellular location">
    <subcellularLocation>
        <location evidence="1 4">Nucleus</location>
    </subcellularLocation>
</comment>
<keyword evidence="4" id="KW-0238">DNA-binding</keyword>
<dbReference type="KEGG" id="csl:COCSUDRAFT_46901"/>
<feature type="region of interest" description="Disordered" evidence="5">
    <location>
        <begin position="1"/>
        <end position="39"/>
    </location>
</feature>
<dbReference type="GeneID" id="17042673"/>
<feature type="region of interest" description="Disordered" evidence="5">
    <location>
        <begin position="1292"/>
        <end position="1406"/>
    </location>
</feature>
<comment type="caution">
    <text evidence="8">The sequence shown here is derived from an EMBL/GenBank/DDBJ whole genome shotgun (WGS) entry which is preliminary data.</text>
</comment>
<feature type="compositionally biased region" description="Low complexity" evidence="5">
    <location>
        <begin position="325"/>
        <end position="338"/>
    </location>
</feature>
<name>I0Z203_COCSC</name>
<feature type="region of interest" description="Disordered" evidence="5">
    <location>
        <begin position="228"/>
        <end position="338"/>
    </location>
</feature>
<feature type="compositionally biased region" description="Polar residues" evidence="5">
    <location>
        <begin position="1305"/>
        <end position="1319"/>
    </location>
</feature>
<feature type="region of interest" description="Disordered" evidence="5">
    <location>
        <begin position="857"/>
        <end position="943"/>
    </location>
</feature>
<evidence type="ECO:0000259" key="6">
    <source>
        <dbReference type="SMART" id="SM00389"/>
    </source>
</evidence>
<dbReference type="PANTHER" id="PTHR36968:SF5">
    <property type="entry name" value="HOMEOBOX-DDT DOMAIN PROTEIN RLT2"/>
    <property type="match status" value="1"/>
</dbReference>
<dbReference type="GO" id="GO:0003677">
    <property type="term" value="F:DNA binding"/>
    <property type="evidence" value="ECO:0007669"/>
    <property type="project" value="UniProtKB-KW"/>
</dbReference>
<dbReference type="OrthoDB" id="6159439at2759"/>
<dbReference type="Proteomes" id="UP000007264">
    <property type="component" value="Unassembled WGS sequence"/>
</dbReference>
<dbReference type="EMBL" id="AGSI01000005">
    <property type="protein sequence ID" value="EIE24672.1"/>
    <property type="molecule type" value="Genomic_DNA"/>
</dbReference>
<evidence type="ECO:0008006" key="10">
    <source>
        <dbReference type="Google" id="ProtNLM"/>
    </source>
</evidence>
<feature type="compositionally biased region" description="Basic and acidic residues" evidence="5">
    <location>
        <begin position="710"/>
        <end position="734"/>
    </location>
</feature>
<evidence type="ECO:0000256" key="3">
    <source>
        <dbReference type="ARBA" id="ARBA00023242"/>
    </source>
</evidence>
<feature type="compositionally biased region" description="Pro residues" evidence="5">
    <location>
        <begin position="435"/>
        <end position="447"/>
    </location>
</feature>
<feature type="compositionally biased region" description="Basic and acidic residues" evidence="5">
    <location>
        <begin position="232"/>
        <end position="316"/>
    </location>
</feature>
<feature type="compositionally biased region" description="Low complexity" evidence="5">
    <location>
        <begin position="86"/>
        <end position="113"/>
    </location>
</feature>
<reference evidence="8 9" key="1">
    <citation type="journal article" date="2012" name="Genome Biol.">
        <title>The genome of the polar eukaryotic microalga coccomyxa subellipsoidea reveals traits of cold adaptation.</title>
        <authorList>
            <person name="Blanc G."/>
            <person name="Agarkova I."/>
            <person name="Grimwood J."/>
            <person name="Kuo A."/>
            <person name="Brueggeman A."/>
            <person name="Dunigan D."/>
            <person name="Gurnon J."/>
            <person name="Ladunga I."/>
            <person name="Lindquist E."/>
            <person name="Lucas S."/>
            <person name="Pangilinan J."/>
            <person name="Proschold T."/>
            <person name="Salamov A."/>
            <person name="Schmutz J."/>
            <person name="Weeks D."/>
            <person name="Yamada T."/>
            <person name="Claverie J.M."/>
            <person name="Grigoriev I."/>
            <person name="Van Etten J."/>
            <person name="Lomsadze A."/>
            <person name="Borodovsky M."/>
        </authorList>
    </citation>
    <scope>NUCLEOTIDE SEQUENCE [LARGE SCALE GENOMIC DNA]</scope>
    <source>
        <strain evidence="8 9">C-169</strain>
    </source>
</reference>
<organism evidence="8 9">
    <name type="scientific">Coccomyxa subellipsoidea (strain C-169)</name>
    <name type="common">Green microalga</name>
    <dbReference type="NCBI Taxonomy" id="574566"/>
    <lineage>
        <taxon>Eukaryota</taxon>
        <taxon>Viridiplantae</taxon>
        <taxon>Chlorophyta</taxon>
        <taxon>core chlorophytes</taxon>
        <taxon>Trebouxiophyceae</taxon>
        <taxon>Trebouxiophyceae incertae sedis</taxon>
        <taxon>Coccomyxaceae</taxon>
        <taxon>Coccomyxa</taxon>
        <taxon>Coccomyxa subellipsoidea</taxon>
    </lineage>
</organism>
<dbReference type="InterPro" id="IPR044977">
    <property type="entry name" value="RLT1-3"/>
</dbReference>
<feature type="compositionally biased region" description="Low complexity" evidence="5">
    <location>
        <begin position="877"/>
        <end position="886"/>
    </location>
</feature>
<feature type="compositionally biased region" description="Acidic residues" evidence="5">
    <location>
        <begin position="1346"/>
        <end position="1364"/>
    </location>
</feature>
<dbReference type="SMART" id="SM00571">
    <property type="entry name" value="DDT"/>
    <property type="match status" value="1"/>
</dbReference>
<dbReference type="GO" id="GO:0006357">
    <property type="term" value="P:regulation of transcription by RNA polymerase II"/>
    <property type="evidence" value="ECO:0007669"/>
    <property type="project" value="InterPro"/>
</dbReference>
<dbReference type="eggNOG" id="ENOG502QQYM">
    <property type="taxonomic scope" value="Eukaryota"/>
</dbReference>
<keyword evidence="4" id="KW-0371">Homeobox</keyword>